<organism evidence="2 3">
    <name type="scientific">Passalora fulva</name>
    <name type="common">Tomato leaf mold</name>
    <name type="synonym">Cladosporium fulvum</name>
    <dbReference type="NCBI Taxonomy" id="5499"/>
    <lineage>
        <taxon>Eukaryota</taxon>
        <taxon>Fungi</taxon>
        <taxon>Dikarya</taxon>
        <taxon>Ascomycota</taxon>
        <taxon>Pezizomycotina</taxon>
        <taxon>Dothideomycetes</taxon>
        <taxon>Dothideomycetidae</taxon>
        <taxon>Mycosphaerellales</taxon>
        <taxon>Mycosphaerellaceae</taxon>
        <taxon>Fulvia</taxon>
    </lineage>
</organism>
<gene>
    <name evidence="2" type="ORF">CLAFUR5_13430</name>
</gene>
<feature type="compositionally biased region" description="Basic and acidic residues" evidence="1">
    <location>
        <begin position="272"/>
        <end position="287"/>
    </location>
</feature>
<evidence type="ECO:0000256" key="1">
    <source>
        <dbReference type="SAM" id="MobiDB-lite"/>
    </source>
</evidence>
<evidence type="ECO:0000313" key="3">
    <source>
        <dbReference type="Proteomes" id="UP000756132"/>
    </source>
</evidence>
<dbReference type="AlphaFoldDB" id="A0A9Q8PLI0"/>
<keyword evidence="3" id="KW-1185">Reference proteome</keyword>
<sequence>MDSRTNNHSSLAKSAKDNQVLKKGVQFQPWNTMLLTALLENDLARHVFHDLDWVDKVSMPSPATYRGETTPIGQDSPGYKAAYKKWKINDMKAFGCITSRLDPSIRPNFGEADKSAKELYNTIATTWKPVVTIDLYDAMRSVNKLKLDELRPNTLRYCESFQSWVHNHRIALDQFIVTSQVDDKKKLKPLFVMADRYYRLNFVEGLNYVEWLRTWRHNNPLGTTSLETMISTLGREQVPTSIRTALVGGAFDDEDLCTQCTHKHTNANCFKQHPEKDPRSKGKDPRKGKTPKQKAQGQEGKGKGKAAAAVEDDDQSESETPQKRDAFDEGEQSDF</sequence>
<dbReference type="EMBL" id="CP090174">
    <property type="protein sequence ID" value="UJO24646.1"/>
    <property type="molecule type" value="Genomic_DNA"/>
</dbReference>
<dbReference type="Proteomes" id="UP000756132">
    <property type="component" value="Chromosome 12"/>
</dbReference>
<name>A0A9Q8PLI0_PASFU</name>
<protein>
    <submittedName>
        <fullName evidence="2">Uncharacterized protein</fullName>
    </submittedName>
</protein>
<reference evidence="2" key="2">
    <citation type="journal article" date="2022" name="Microb. Genom.">
        <title>A chromosome-scale genome assembly of the tomato pathogen Cladosporium fulvum reveals a compartmentalized genome architecture and the presence of a dispensable chromosome.</title>
        <authorList>
            <person name="Zaccaron A.Z."/>
            <person name="Chen L.H."/>
            <person name="Samaras A."/>
            <person name="Stergiopoulos I."/>
        </authorList>
    </citation>
    <scope>NUCLEOTIDE SEQUENCE</scope>
    <source>
        <strain evidence="2">Race5_Kim</strain>
    </source>
</reference>
<reference evidence="2" key="1">
    <citation type="submission" date="2021-12" db="EMBL/GenBank/DDBJ databases">
        <authorList>
            <person name="Zaccaron A."/>
            <person name="Stergiopoulos I."/>
        </authorList>
    </citation>
    <scope>NUCLEOTIDE SEQUENCE</scope>
    <source>
        <strain evidence="2">Race5_Kim</strain>
    </source>
</reference>
<feature type="region of interest" description="Disordered" evidence="1">
    <location>
        <begin position="269"/>
        <end position="335"/>
    </location>
</feature>
<accession>A0A9Q8PLI0</accession>
<proteinExistence type="predicted"/>
<evidence type="ECO:0000313" key="2">
    <source>
        <dbReference type="EMBL" id="UJO24646.1"/>
    </source>
</evidence>